<accession>A0ABQ9EH57</accession>
<evidence type="ECO:0000313" key="2">
    <source>
        <dbReference type="EMBL" id="KAJ8304596.1"/>
    </source>
</evidence>
<dbReference type="EMBL" id="JARBDR010000903">
    <property type="protein sequence ID" value="KAJ8304596.1"/>
    <property type="molecule type" value="Genomic_DNA"/>
</dbReference>
<comment type="caution">
    <text evidence="2">The sequence shown here is derived from an EMBL/GenBank/DDBJ whole genome shotgun (WGS) entry which is preliminary data.</text>
</comment>
<gene>
    <name evidence="2" type="ORF">KUTeg_018179</name>
</gene>
<protein>
    <submittedName>
        <fullName evidence="2">Uncharacterized protein</fullName>
    </submittedName>
</protein>
<feature type="region of interest" description="Disordered" evidence="1">
    <location>
        <begin position="275"/>
        <end position="298"/>
    </location>
</feature>
<dbReference type="Proteomes" id="UP001217089">
    <property type="component" value="Unassembled WGS sequence"/>
</dbReference>
<reference evidence="2 3" key="1">
    <citation type="submission" date="2022-12" db="EMBL/GenBank/DDBJ databases">
        <title>Chromosome-level genome of Tegillarca granosa.</title>
        <authorList>
            <person name="Kim J."/>
        </authorList>
    </citation>
    <scope>NUCLEOTIDE SEQUENCE [LARGE SCALE GENOMIC DNA]</scope>
    <source>
        <strain evidence="2">Teg-2019</strain>
        <tissue evidence="2">Adductor muscle</tissue>
    </source>
</reference>
<evidence type="ECO:0000313" key="3">
    <source>
        <dbReference type="Proteomes" id="UP001217089"/>
    </source>
</evidence>
<organism evidence="2 3">
    <name type="scientific">Tegillarca granosa</name>
    <name type="common">Malaysian cockle</name>
    <name type="synonym">Anadara granosa</name>
    <dbReference type="NCBI Taxonomy" id="220873"/>
    <lineage>
        <taxon>Eukaryota</taxon>
        <taxon>Metazoa</taxon>
        <taxon>Spiralia</taxon>
        <taxon>Lophotrochozoa</taxon>
        <taxon>Mollusca</taxon>
        <taxon>Bivalvia</taxon>
        <taxon>Autobranchia</taxon>
        <taxon>Pteriomorphia</taxon>
        <taxon>Arcoida</taxon>
        <taxon>Arcoidea</taxon>
        <taxon>Arcidae</taxon>
        <taxon>Tegillarca</taxon>
    </lineage>
</organism>
<evidence type="ECO:0000256" key="1">
    <source>
        <dbReference type="SAM" id="MobiDB-lite"/>
    </source>
</evidence>
<name>A0ABQ9EH57_TEGGR</name>
<proteinExistence type="predicted"/>
<keyword evidence="3" id="KW-1185">Reference proteome</keyword>
<sequence>MVSRNGKDVTQWFIIRKMLTGLRRIDKRIDTRMPITLDILENILKIRELVANSIGDQGNSLQNFNIIYVSCITSLEIVIPHSKTDHSGLGYTLHVQEANMHLCPVRAVSAYMSKRPARAAKHISIMAELRSHEVVRGAIIQQALQRFTWSNIKVSPLLNESGPKLKLGHNKAIVQFVGTITTPISILSKDNVAIKINVKCFKDSSFSTKQTTTTFEETTTARETISLISPTTTDIKDNVNNQDTDISEKDIYEEPSSHTDLHCYENLVMGNTTMDRNESRNISNNRETNRTGGTGGDYTKLQLANNENKNETGTYTGLQMTPVSKYEIINIVLPLKHMCWHIWDFFLDYLSII</sequence>